<evidence type="ECO:0000256" key="3">
    <source>
        <dbReference type="ARBA" id="ARBA00023015"/>
    </source>
</evidence>
<dbReference type="Gene3D" id="3.30.730.10">
    <property type="entry name" value="AP2/ERF domain"/>
    <property type="match status" value="1"/>
</dbReference>
<evidence type="ECO:0000256" key="5">
    <source>
        <dbReference type="ARBA" id="ARBA00023159"/>
    </source>
</evidence>
<dbReference type="Pfam" id="PF00847">
    <property type="entry name" value="AP2"/>
    <property type="match status" value="1"/>
</dbReference>
<dbReference type="SMART" id="SM00380">
    <property type="entry name" value="AP2"/>
    <property type="match status" value="1"/>
</dbReference>
<dbReference type="GO" id="GO:0009873">
    <property type="term" value="P:ethylene-activated signaling pathway"/>
    <property type="evidence" value="ECO:0007669"/>
    <property type="project" value="UniProtKB-KW"/>
</dbReference>
<feature type="compositionally biased region" description="Polar residues" evidence="9">
    <location>
        <begin position="148"/>
        <end position="159"/>
    </location>
</feature>
<evidence type="ECO:0000256" key="6">
    <source>
        <dbReference type="ARBA" id="ARBA00023163"/>
    </source>
</evidence>
<dbReference type="GO" id="GO:0000976">
    <property type="term" value="F:transcription cis-regulatory region binding"/>
    <property type="evidence" value="ECO:0007669"/>
    <property type="project" value="UniProtKB-ARBA"/>
</dbReference>
<keyword evidence="6" id="KW-0804">Transcription</keyword>
<comment type="caution">
    <text evidence="11">The sequence shown here is derived from an EMBL/GenBank/DDBJ whole genome shotgun (WGS) entry which is preliminary data.</text>
</comment>
<evidence type="ECO:0000256" key="2">
    <source>
        <dbReference type="ARBA" id="ARBA00022745"/>
    </source>
</evidence>
<evidence type="ECO:0000256" key="1">
    <source>
        <dbReference type="ARBA" id="ARBA00004123"/>
    </source>
</evidence>
<dbReference type="Proteomes" id="UP001159364">
    <property type="component" value="Linkage Group LG10"/>
</dbReference>
<dbReference type="InterPro" id="IPR036955">
    <property type="entry name" value="AP2/ERF_dom_sf"/>
</dbReference>
<dbReference type="SUPFAM" id="SSF54171">
    <property type="entry name" value="DNA-binding domain"/>
    <property type="match status" value="1"/>
</dbReference>
<dbReference type="InterPro" id="IPR044808">
    <property type="entry name" value="ERF_plant"/>
</dbReference>
<sequence length="247" mass="27365">MASSDESSTLELIRQHLLTDFTSMDSFISNLELFTSDNNQPNPLKASTLSQRKPTMKNVAIPRLVNVANNNNTSECAEKEKHYRGVRRRPWGKYAAEIRDPNKKGTRVWLGTFDTAIEAARAYDSAAFRLRGCKAILNFPLEVGDSTCSGSNSMESKVSGSCKKRKTEDTESSVESNKVVKIESCLSETDAMVVKRESSMPESGVKMATEPLTPSSWNDWDLEDNGIFSIPPLSPHPTMGYSQVMVV</sequence>
<accession>A0AAV8SLH9</accession>
<evidence type="ECO:0000313" key="11">
    <source>
        <dbReference type="EMBL" id="KAJ8752808.1"/>
    </source>
</evidence>
<dbReference type="InterPro" id="IPR016177">
    <property type="entry name" value="DNA-bd_dom_sf"/>
</dbReference>
<dbReference type="GO" id="GO:0005634">
    <property type="term" value="C:nucleus"/>
    <property type="evidence" value="ECO:0007669"/>
    <property type="project" value="UniProtKB-SubCell"/>
</dbReference>
<keyword evidence="7" id="KW-0539">Nucleus</keyword>
<dbReference type="EMBL" id="JAIWQS010000010">
    <property type="protein sequence ID" value="KAJ8752808.1"/>
    <property type="molecule type" value="Genomic_DNA"/>
</dbReference>
<keyword evidence="2" id="KW-0936">Ethylene signaling pathway</keyword>
<evidence type="ECO:0000313" key="12">
    <source>
        <dbReference type="Proteomes" id="UP001159364"/>
    </source>
</evidence>
<dbReference type="GO" id="GO:0003700">
    <property type="term" value="F:DNA-binding transcription factor activity"/>
    <property type="evidence" value="ECO:0007669"/>
    <property type="project" value="InterPro"/>
</dbReference>
<feature type="region of interest" description="Disordered" evidence="9">
    <location>
        <begin position="148"/>
        <end position="172"/>
    </location>
</feature>
<reference evidence="11 12" key="1">
    <citation type="submission" date="2021-09" db="EMBL/GenBank/DDBJ databases">
        <title>Genomic insights and catalytic innovation underlie evolution of tropane alkaloids biosynthesis.</title>
        <authorList>
            <person name="Wang Y.-J."/>
            <person name="Tian T."/>
            <person name="Huang J.-P."/>
            <person name="Huang S.-X."/>
        </authorList>
    </citation>
    <scope>NUCLEOTIDE SEQUENCE [LARGE SCALE GENOMIC DNA]</scope>
    <source>
        <strain evidence="11">KIB-2018</strain>
        <tissue evidence="11">Leaf</tissue>
    </source>
</reference>
<evidence type="ECO:0000259" key="10">
    <source>
        <dbReference type="PROSITE" id="PS51032"/>
    </source>
</evidence>
<evidence type="ECO:0000256" key="7">
    <source>
        <dbReference type="ARBA" id="ARBA00023242"/>
    </source>
</evidence>
<comment type="similarity">
    <text evidence="8">Belongs to the AP2/ERF transcription factor family. ERF subfamily.</text>
</comment>
<dbReference type="PANTHER" id="PTHR31190:SF499">
    <property type="entry name" value="ETHYLENE-RESPONSIVE TRANSCRIPTION FACTOR ERF105"/>
    <property type="match status" value="1"/>
</dbReference>
<keyword evidence="4" id="KW-0238">DNA-binding</keyword>
<keyword evidence="3" id="KW-0805">Transcription regulation</keyword>
<keyword evidence="5" id="KW-0010">Activator</keyword>
<dbReference type="CDD" id="cd00018">
    <property type="entry name" value="AP2"/>
    <property type="match status" value="1"/>
</dbReference>
<dbReference type="PRINTS" id="PR00367">
    <property type="entry name" value="ETHRSPELEMNT"/>
</dbReference>
<gene>
    <name evidence="11" type="ORF">K2173_008543</name>
</gene>
<dbReference type="PANTHER" id="PTHR31190">
    <property type="entry name" value="DNA-BINDING DOMAIN"/>
    <property type="match status" value="1"/>
</dbReference>
<dbReference type="FunFam" id="3.30.730.10:FF:000001">
    <property type="entry name" value="Ethylene-responsive transcription factor 2"/>
    <property type="match status" value="1"/>
</dbReference>
<keyword evidence="12" id="KW-1185">Reference proteome</keyword>
<name>A0AAV8SLH9_9ROSI</name>
<dbReference type="GO" id="GO:0006950">
    <property type="term" value="P:response to stress"/>
    <property type="evidence" value="ECO:0007669"/>
    <property type="project" value="UniProtKB-ARBA"/>
</dbReference>
<dbReference type="PROSITE" id="PS51032">
    <property type="entry name" value="AP2_ERF"/>
    <property type="match status" value="1"/>
</dbReference>
<dbReference type="InterPro" id="IPR001471">
    <property type="entry name" value="AP2/ERF_dom"/>
</dbReference>
<evidence type="ECO:0000256" key="4">
    <source>
        <dbReference type="ARBA" id="ARBA00023125"/>
    </source>
</evidence>
<protein>
    <recommendedName>
        <fullName evidence="10">AP2/ERF domain-containing protein</fullName>
    </recommendedName>
</protein>
<evidence type="ECO:0000256" key="9">
    <source>
        <dbReference type="SAM" id="MobiDB-lite"/>
    </source>
</evidence>
<dbReference type="AlphaFoldDB" id="A0AAV8SLH9"/>
<evidence type="ECO:0000256" key="8">
    <source>
        <dbReference type="ARBA" id="ARBA00024343"/>
    </source>
</evidence>
<organism evidence="11 12">
    <name type="scientific">Erythroxylum novogranatense</name>
    <dbReference type="NCBI Taxonomy" id="1862640"/>
    <lineage>
        <taxon>Eukaryota</taxon>
        <taxon>Viridiplantae</taxon>
        <taxon>Streptophyta</taxon>
        <taxon>Embryophyta</taxon>
        <taxon>Tracheophyta</taxon>
        <taxon>Spermatophyta</taxon>
        <taxon>Magnoliopsida</taxon>
        <taxon>eudicotyledons</taxon>
        <taxon>Gunneridae</taxon>
        <taxon>Pentapetalae</taxon>
        <taxon>rosids</taxon>
        <taxon>fabids</taxon>
        <taxon>Malpighiales</taxon>
        <taxon>Erythroxylaceae</taxon>
        <taxon>Erythroxylum</taxon>
    </lineage>
</organism>
<feature type="domain" description="AP2/ERF" evidence="10">
    <location>
        <begin position="82"/>
        <end position="140"/>
    </location>
</feature>
<comment type="subcellular location">
    <subcellularLocation>
        <location evidence="1">Nucleus</location>
    </subcellularLocation>
</comment>
<proteinExistence type="inferred from homology"/>